<organism evidence="2 3">
    <name type="scientific">Halovivax asiaticus JCM 14624</name>
    <dbReference type="NCBI Taxonomy" id="1227490"/>
    <lineage>
        <taxon>Archaea</taxon>
        <taxon>Methanobacteriati</taxon>
        <taxon>Methanobacteriota</taxon>
        <taxon>Stenosarchaea group</taxon>
        <taxon>Halobacteria</taxon>
        <taxon>Halobacteriales</taxon>
        <taxon>Natrialbaceae</taxon>
        <taxon>Halovivax</taxon>
    </lineage>
</organism>
<dbReference type="AlphaFoldDB" id="M0BLD3"/>
<keyword evidence="3" id="KW-1185">Reference proteome</keyword>
<keyword evidence="1" id="KW-0472">Membrane</keyword>
<evidence type="ECO:0000313" key="2">
    <source>
        <dbReference type="EMBL" id="ELZ11696.1"/>
    </source>
</evidence>
<evidence type="ECO:0008006" key="4">
    <source>
        <dbReference type="Google" id="ProtNLM"/>
    </source>
</evidence>
<keyword evidence="1" id="KW-0812">Transmembrane</keyword>
<dbReference type="Proteomes" id="UP000011560">
    <property type="component" value="Unassembled WGS sequence"/>
</dbReference>
<dbReference type="Pfam" id="PF09489">
    <property type="entry name" value="CbtB"/>
    <property type="match status" value="1"/>
</dbReference>
<reference evidence="2 3" key="1">
    <citation type="journal article" date="2014" name="PLoS Genet.">
        <title>Phylogenetically driven sequencing of extremely halophilic archaea reveals strategies for static and dynamic osmo-response.</title>
        <authorList>
            <person name="Becker E.A."/>
            <person name="Seitzer P.M."/>
            <person name="Tritt A."/>
            <person name="Larsen D."/>
            <person name="Krusor M."/>
            <person name="Yao A.I."/>
            <person name="Wu D."/>
            <person name="Madern D."/>
            <person name="Eisen J.A."/>
            <person name="Darling A.E."/>
            <person name="Facciotti M.T."/>
        </authorList>
    </citation>
    <scope>NUCLEOTIDE SEQUENCE [LARGE SCALE GENOMIC DNA]</scope>
    <source>
        <strain evidence="2 3">JCM 14624</strain>
    </source>
</reference>
<proteinExistence type="predicted"/>
<dbReference type="RefSeq" id="WP_007699670.1">
    <property type="nucleotide sequence ID" value="NZ_AOIQ01000011.1"/>
</dbReference>
<evidence type="ECO:0000256" key="1">
    <source>
        <dbReference type="SAM" id="Phobius"/>
    </source>
</evidence>
<accession>M0BLD3</accession>
<evidence type="ECO:0000313" key="3">
    <source>
        <dbReference type="Proteomes" id="UP000011560"/>
    </source>
</evidence>
<sequence>MTVAESDTVRNRVRIAQETMTPGQLAALLAFGAAIAFALVFVQEPLVHDSLHDFRHAAGITCH</sequence>
<comment type="caution">
    <text evidence="2">The sequence shown here is derived from an EMBL/GenBank/DDBJ whole genome shotgun (WGS) entry which is preliminary data.</text>
</comment>
<feature type="transmembrane region" description="Helical" evidence="1">
    <location>
        <begin position="21"/>
        <end position="42"/>
    </location>
</feature>
<dbReference type="EMBL" id="AOIQ01000011">
    <property type="protein sequence ID" value="ELZ11696.1"/>
    <property type="molecule type" value="Genomic_DNA"/>
</dbReference>
<dbReference type="STRING" id="1227490.C479_06562"/>
<keyword evidence="1" id="KW-1133">Transmembrane helix</keyword>
<dbReference type="InterPro" id="IPR012667">
    <property type="entry name" value="CbtB_put"/>
</dbReference>
<gene>
    <name evidence="2" type="ORF">C479_06562</name>
</gene>
<protein>
    <recommendedName>
        <fullName evidence="4">Cobalt transporter subunit CbtB</fullName>
    </recommendedName>
</protein>
<name>M0BLD3_9EURY</name>